<dbReference type="PANTHER" id="PTHR30625">
    <property type="entry name" value="PROTEIN TOLQ"/>
    <property type="match status" value="1"/>
</dbReference>
<reference evidence="9 10" key="1">
    <citation type="submission" date="2016-10" db="EMBL/GenBank/DDBJ databases">
        <title>Genome of airborne Acinetobacter sp. 5-2Ac02 in the hospital environment: Species near to Acinetobacter towneri.</title>
        <authorList>
            <person name="Barbosa B."/>
            <person name="Fernandez-Garcia L."/>
            <person name="Gato E."/>
            <person name="Leao R."/>
            <person name="Albano R."/>
            <person name="Fernandez B."/>
            <person name="Fernandez-Cuenca F."/>
            <person name="Marques E."/>
            <person name="Tomas M."/>
        </authorList>
    </citation>
    <scope>NUCLEOTIDE SEQUENCE [LARGE SCALE GENOMIC DNA]</scope>
    <source>
        <strain evidence="9 10">5-2Ac02</strain>
    </source>
</reference>
<evidence type="ECO:0000256" key="6">
    <source>
        <dbReference type="RuleBase" id="RU004057"/>
    </source>
</evidence>
<dbReference type="Proteomes" id="UP000186931">
    <property type="component" value="Unassembled WGS sequence"/>
</dbReference>
<accession>A0A1E8E1M9</accession>
<evidence type="ECO:0000256" key="1">
    <source>
        <dbReference type="ARBA" id="ARBA00004651"/>
    </source>
</evidence>
<feature type="transmembrane region" description="Helical" evidence="7">
    <location>
        <begin position="7"/>
        <end position="27"/>
    </location>
</feature>
<feature type="domain" description="MotA/TolQ/ExbB proton channel" evidence="8">
    <location>
        <begin position="66"/>
        <end position="185"/>
    </location>
</feature>
<feature type="transmembrane region" description="Helical" evidence="7">
    <location>
        <begin position="106"/>
        <end position="129"/>
    </location>
</feature>
<dbReference type="eggNOG" id="COG0811">
    <property type="taxonomic scope" value="Bacteria"/>
</dbReference>
<dbReference type="GO" id="GO:0005886">
    <property type="term" value="C:plasma membrane"/>
    <property type="evidence" value="ECO:0007669"/>
    <property type="project" value="UniProtKB-SubCell"/>
</dbReference>
<keyword evidence="6" id="KW-0813">Transport</keyword>
<dbReference type="GO" id="GO:0017038">
    <property type="term" value="P:protein import"/>
    <property type="evidence" value="ECO:0007669"/>
    <property type="project" value="TreeGrafter"/>
</dbReference>
<evidence type="ECO:0000313" key="9">
    <source>
        <dbReference type="EMBL" id="OFE43406.1"/>
    </source>
</evidence>
<proteinExistence type="inferred from homology"/>
<dbReference type="InterPro" id="IPR050790">
    <property type="entry name" value="ExbB/TolQ_transport"/>
</dbReference>
<evidence type="ECO:0000256" key="7">
    <source>
        <dbReference type="SAM" id="Phobius"/>
    </source>
</evidence>
<keyword evidence="3 7" id="KW-0812">Transmembrane</keyword>
<keyword evidence="6" id="KW-0653">Protein transport</keyword>
<comment type="subcellular location">
    <subcellularLocation>
        <location evidence="1">Cell membrane</location>
        <topology evidence="1">Multi-pass membrane protein</topology>
    </subcellularLocation>
    <subcellularLocation>
        <location evidence="6">Membrane</location>
        <topology evidence="6">Multi-pass membrane protein</topology>
    </subcellularLocation>
</comment>
<evidence type="ECO:0000313" key="10">
    <source>
        <dbReference type="Proteomes" id="UP000186931"/>
    </source>
</evidence>
<dbReference type="InterPro" id="IPR002898">
    <property type="entry name" value="MotA_ExbB_proton_chnl"/>
</dbReference>
<dbReference type="EMBL" id="MKQS01000013">
    <property type="protein sequence ID" value="OFE43406.1"/>
    <property type="molecule type" value="Genomic_DNA"/>
</dbReference>
<dbReference type="Pfam" id="PF01618">
    <property type="entry name" value="MotA_ExbB"/>
    <property type="match status" value="1"/>
</dbReference>
<comment type="caution">
    <text evidence="9">The sequence shown here is derived from an EMBL/GenBank/DDBJ whole genome shotgun (WGS) entry which is preliminary data.</text>
</comment>
<feature type="transmembrane region" description="Helical" evidence="7">
    <location>
        <begin position="149"/>
        <end position="170"/>
    </location>
</feature>
<dbReference type="PANTHER" id="PTHR30625:SF11">
    <property type="entry name" value="MOTA_TOLQ_EXBB PROTON CHANNEL DOMAIN-CONTAINING PROTEIN"/>
    <property type="match status" value="1"/>
</dbReference>
<comment type="similarity">
    <text evidence="6">Belongs to the exbB/tolQ family.</text>
</comment>
<gene>
    <name evidence="9" type="ORF">BJN41_06980</name>
</gene>
<keyword evidence="2" id="KW-1003">Cell membrane</keyword>
<organism evidence="9 10">
    <name type="scientific">Acinetobacter towneri</name>
    <dbReference type="NCBI Taxonomy" id="202956"/>
    <lineage>
        <taxon>Bacteria</taxon>
        <taxon>Pseudomonadati</taxon>
        <taxon>Pseudomonadota</taxon>
        <taxon>Gammaproteobacteria</taxon>
        <taxon>Moraxellales</taxon>
        <taxon>Moraxellaceae</taxon>
        <taxon>Acinetobacter</taxon>
    </lineage>
</organism>
<protein>
    <submittedName>
        <fullName evidence="9">Biopolymer transporter ExbB</fullName>
    </submittedName>
</protein>
<dbReference type="STRING" id="202956.BJN41_06980"/>
<evidence type="ECO:0000256" key="2">
    <source>
        <dbReference type="ARBA" id="ARBA00022475"/>
    </source>
</evidence>
<dbReference type="AlphaFoldDB" id="A0A1E8E1M9"/>
<name>A0A1E8E1M9_9GAMM</name>
<sequence>MWELVKAGGWLMLPLVLCSVFTVAITIERFMRLKRAGILPNALLLNRGQSLATVLQQLNQSANLKNSTLGRIFEAGARNKQQTEHYARAQMEATASQEIGYLEKNINFLGTLSAVAPLLGLLGTVLGIIESFLVIDVGASNPTLMIPGISKALITTAAGMLIAIPALFAYRYFQRLVQEYTAELEQQATLFHAGLFYKCQPHQLDEDVQDVKKVS</sequence>
<dbReference type="RefSeq" id="WP_070154595.1">
    <property type="nucleotide sequence ID" value="NZ_MKQS01000013.1"/>
</dbReference>
<evidence type="ECO:0000259" key="8">
    <source>
        <dbReference type="Pfam" id="PF01618"/>
    </source>
</evidence>
<keyword evidence="4 7" id="KW-1133">Transmembrane helix</keyword>
<evidence type="ECO:0000256" key="4">
    <source>
        <dbReference type="ARBA" id="ARBA00022989"/>
    </source>
</evidence>
<evidence type="ECO:0000256" key="5">
    <source>
        <dbReference type="ARBA" id="ARBA00023136"/>
    </source>
</evidence>
<evidence type="ECO:0000256" key="3">
    <source>
        <dbReference type="ARBA" id="ARBA00022692"/>
    </source>
</evidence>
<keyword evidence="5 7" id="KW-0472">Membrane</keyword>